<dbReference type="EMBL" id="BAAAUV010000008">
    <property type="protein sequence ID" value="GAA3216359.1"/>
    <property type="molecule type" value="Genomic_DNA"/>
</dbReference>
<gene>
    <name evidence="6" type="ORF">GCM10010468_38370</name>
</gene>
<evidence type="ECO:0000256" key="1">
    <source>
        <dbReference type="ARBA" id="ARBA00023015"/>
    </source>
</evidence>
<evidence type="ECO:0000313" key="7">
    <source>
        <dbReference type="Proteomes" id="UP001501237"/>
    </source>
</evidence>
<dbReference type="Pfam" id="PF12802">
    <property type="entry name" value="MarR_2"/>
    <property type="match status" value="1"/>
</dbReference>
<feature type="region of interest" description="Disordered" evidence="4">
    <location>
        <begin position="128"/>
        <end position="155"/>
    </location>
</feature>
<dbReference type="PANTHER" id="PTHR33164">
    <property type="entry name" value="TRANSCRIPTIONAL REGULATOR, MARR FAMILY"/>
    <property type="match status" value="1"/>
</dbReference>
<dbReference type="InterPro" id="IPR036388">
    <property type="entry name" value="WH-like_DNA-bd_sf"/>
</dbReference>
<dbReference type="PROSITE" id="PS01117">
    <property type="entry name" value="HTH_MARR_1"/>
    <property type="match status" value="1"/>
</dbReference>
<keyword evidence="2" id="KW-0238">DNA-binding</keyword>
<sequence length="155" mass="16263">MIRFVSAYMHDAGASATAQGLTTAQAQLLIQLDEPLPMRVIADRLFCDASNVTGLVDRLETRGLVVRAPDPGDRRVKLVSLTPAGLALCERIRSDQHGLFAALAVLDEDGAAALKGLLGRMTPAIEDARAGGRQESRRGLGSEPVSSPGCSNLGA</sequence>
<evidence type="ECO:0000256" key="2">
    <source>
        <dbReference type="ARBA" id="ARBA00023125"/>
    </source>
</evidence>
<dbReference type="SUPFAM" id="SSF46785">
    <property type="entry name" value="Winged helix' DNA-binding domain"/>
    <property type="match status" value="1"/>
</dbReference>
<dbReference type="PANTHER" id="PTHR33164:SF99">
    <property type="entry name" value="MARR FAMILY REGULATORY PROTEIN"/>
    <property type="match status" value="1"/>
</dbReference>
<feature type="domain" description="HTH marR-type" evidence="5">
    <location>
        <begin position="1"/>
        <end position="123"/>
    </location>
</feature>
<name>A0ABP6QBT0_9ACTN</name>
<reference evidence="7" key="1">
    <citation type="journal article" date="2019" name="Int. J. Syst. Evol. Microbiol.">
        <title>The Global Catalogue of Microorganisms (GCM) 10K type strain sequencing project: providing services to taxonomists for standard genome sequencing and annotation.</title>
        <authorList>
            <consortium name="The Broad Institute Genomics Platform"/>
            <consortium name="The Broad Institute Genome Sequencing Center for Infectious Disease"/>
            <person name="Wu L."/>
            <person name="Ma J."/>
        </authorList>
    </citation>
    <scope>NUCLEOTIDE SEQUENCE [LARGE SCALE GENOMIC DNA]</scope>
    <source>
        <strain evidence="7">JCM 9377</strain>
    </source>
</reference>
<dbReference type="InterPro" id="IPR036390">
    <property type="entry name" value="WH_DNA-bd_sf"/>
</dbReference>
<dbReference type="PRINTS" id="PR00598">
    <property type="entry name" value="HTHMARR"/>
</dbReference>
<dbReference type="InterPro" id="IPR039422">
    <property type="entry name" value="MarR/SlyA-like"/>
</dbReference>
<proteinExistence type="predicted"/>
<dbReference type="Proteomes" id="UP001501237">
    <property type="component" value="Unassembled WGS sequence"/>
</dbReference>
<evidence type="ECO:0000313" key="6">
    <source>
        <dbReference type="EMBL" id="GAA3216359.1"/>
    </source>
</evidence>
<dbReference type="PROSITE" id="PS50995">
    <property type="entry name" value="HTH_MARR_2"/>
    <property type="match status" value="1"/>
</dbReference>
<protein>
    <submittedName>
        <fullName evidence="6">MarR family transcriptional regulator</fullName>
    </submittedName>
</protein>
<feature type="compositionally biased region" description="Polar residues" evidence="4">
    <location>
        <begin position="144"/>
        <end position="155"/>
    </location>
</feature>
<keyword evidence="7" id="KW-1185">Reference proteome</keyword>
<comment type="caution">
    <text evidence="6">The sequence shown here is derived from an EMBL/GenBank/DDBJ whole genome shotgun (WGS) entry which is preliminary data.</text>
</comment>
<evidence type="ECO:0000256" key="3">
    <source>
        <dbReference type="ARBA" id="ARBA00023163"/>
    </source>
</evidence>
<dbReference type="SMART" id="SM00347">
    <property type="entry name" value="HTH_MARR"/>
    <property type="match status" value="1"/>
</dbReference>
<evidence type="ECO:0000256" key="4">
    <source>
        <dbReference type="SAM" id="MobiDB-lite"/>
    </source>
</evidence>
<dbReference type="InterPro" id="IPR000835">
    <property type="entry name" value="HTH_MarR-typ"/>
</dbReference>
<dbReference type="InterPro" id="IPR023187">
    <property type="entry name" value="Tscrpt_reg_MarR-type_CS"/>
</dbReference>
<evidence type="ECO:0000259" key="5">
    <source>
        <dbReference type="PROSITE" id="PS50995"/>
    </source>
</evidence>
<keyword evidence="3" id="KW-0804">Transcription</keyword>
<accession>A0ABP6QBT0</accession>
<organism evidence="6 7">
    <name type="scientific">Actinocorallia longicatena</name>
    <dbReference type="NCBI Taxonomy" id="111803"/>
    <lineage>
        <taxon>Bacteria</taxon>
        <taxon>Bacillati</taxon>
        <taxon>Actinomycetota</taxon>
        <taxon>Actinomycetes</taxon>
        <taxon>Streptosporangiales</taxon>
        <taxon>Thermomonosporaceae</taxon>
        <taxon>Actinocorallia</taxon>
    </lineage>
</organism>
<keyword evidence="1" id="KW-0805">Transcription regulation</keyword>
<feature type="compositionally biased region" description="Basic and acidic residues" evidence="4">
    <location>
        <begin position="128"/>
        <end position="140"/>
    </location>
</feature>
<dbReference type="Gene3D" id="1.10.10.10">
    <property type="entry name" value="Winged helix-like DNA-binding domain superfamily/Winged helix DNA-binding domain"/>
    <property type="match status" value="1"/>
</dbReference>